<evidence type="ECO:0000259" key="1">
    <source>
        <dbReference type="SMART" id="SM00875"/>
    </source>
</evidence>
<dbReference type="Gene3D" id="1.25.40.420">
    <property type="match status" value="1"/>
</dbReference>
<dbReference type="AlphaFoldDB" id="A0A5E4QNA4"/>
<keyword evidence="3" id="KW-1185">Reference proteome</keyword>
<dbReference type="InterPro" id="IPR011705">
    <property type="entry name" value="BACK"/>
</dbReference>
<proteinExistence type="predicted"/>
<dbReference type="Proteomes" id="UP000324832">
    <property type="component" value="Unassembled WGS sequence"/>
</dbReference>
<evidence type="ECO:0000313" key="2">
    <source>
        <dbReference type="EMBL" id="VVC98596.1"/>
    </source>
</evidence>
<dbReference type="EMBL" id="FZQP02003667">
    <property type="protein sequence ID" value="VVC98596.1"/>
    <property type="molecule type" value="Genomic_DNA"/>
</dbReference>
<protein>
    <recommendedName>
        <fullName evidence="1">BACK domain-containing protein</fullName>
    </recommendedName>
</protein>
<organism evidence="2 3">
    <name type="scientific">Leptidea sinapis</name>
    <dbReference type="NCBI Taxonomy" id="189913"/>
    <lineage>
        <taxon>Eukaryota</taxon>
        <taxon>Metazoa</taxon>
        <taxon>Ecdysozoa</taxon>
        <taxon>Arthropoda</taxon>
        <taxon>Hexapoda</taxon>
        <taxon>Insecta</taxon>
        <taxon>Pterygota</taxon>
        <taxon>Neoptera</taxon>
        <taxon>Endopterygota</taxon>
        <taxon>Lepidoptera</taxon>
        <taxon>Glossata</taxon>
        <taxon>Ditrysia</taxon>
        <taxon>Papilionoidea</taxon>
        <taxon>Pieridae</taxon>
        <taxon>Dismorphiinae</taxon>
        <taxon>Leptidea</taxon>
    </lineage>
</organism>
<dbReference type="InterPro" id="IPR052407">
    <property type="entry name" value="BTB_POZ_domain_cont_9"/>
</dbReference>
<reference evidence="2 3" key="1">
    <citation type="submission" date="2017-07" db="EMBL/GenBank/DDBJ databases">
        <authorList>
            <person name="Talla V."/>
            <person name="Backstrom N."/>
        </authorList>
    </citation>
    <scope>NUCLEOTIDE SEQUENCE [LARGE SCALE GENOMIC DNA]</scope>
</reference>
<dbReference type="GO" id="GO:0050804">
    <property type="term" value="P:modulation of chemical synaptic transmission"/>
    <property type="evidence" value="ECO:0007669"/>
    <property type="project" value="TreeGrafter"/>
</dbReference>
<sequence>MDEKITFYVVLTIIAISDRLYGLDSLMDYCYNFLDRNAQEVLQHDTFLQLSVEALQSLLERDSFFAPEVDIFKAVCGWFSANQQWVQSEAGAGQVEKILKGVRLTLMSLEELLTVVRPFSLVTPDMLLDAIQEKTQAKSTDLPHRGLL</sequence>
<dbReference type="GO" id="GO:0005737">
    <property type="term" value="C:cytoplasm"/>
    <property type="evidence" value="ECO:0007669"/>
    <property type="project" value="TreeGrafter"/>
</dbReference>
<feature type="non-terminal residue" evidence="2">
    <location>
        <position position="148"/>
    </location>
</feature>
<dbReference type="Pfam" id="PF07707">
    <property type="entry name" value="BACK"/>
    <property type="match status" value="1"/>
</dbReference>
<gene>
    <name evidence="2" type="ORF">LSINAPIS_LOCUS9645</name>
</gene>
<evidence type="ECO:0000313" key="3">
    <source>
        <dbReference type="Proteomes" id="UP000324832"/>
    </source>
</evidence>
<dbReference type="FunFam" id="1.25.40.420:FF:000005">
    <property type="entry name" value="BTB/POZ domain-containing protein 9"/>
    <property type="match status" value="1"/>
</dbReference>
<name>A0A5E4QNA4_9NEOP</name>
<dbReference type="GO" id="GO:0008344">
    <property type="term" value="P:adult locomotory behavior"/>
    <property type="evidence" value="ECO:0007669"/>
    <property type="project" value="TreeGrafter"/>
</dbReference>
<accession>A0A5E4QNA4</accession>
<dbReference type="SMART" id="SM00875">
    <property type="entry name" value="BACK"/>
    <property type="match status" value="1"/>
</dbReference>
<dbReference type="PANTHER" id="PTHR46306">
    <property type="entry name" value="BTB/POZ DOMAIN-CONTAINING PROTEIN 9"/>
    <property type="match status" value="1"/>
</dbReference>
<dbReference type="GO" id="GO:0048512">
    <property type="term" value="P:circadian behavior"/>
    <property type="evidence" value="ECO:0007669"/>
    <property type="project" value="TreeGrafter"/>
</dbReference>
<dbReference type="PANTHER" id="PTHR46306:SF1">
    <property type="entry name" value="BTB_POZ DOMAIN-CONTAINING PROTEIN 9"/>
    <property type="match status" value="1"/>
</dbReference>
<feature type="domain" description="BACK" evidence="1">
    <location>
        <begin position="10"/>
        <end position="117"/>
    </location>
</feature>